<gene>
    <name evidence="1" type="ORF">B0H16DRAFT_1711652</name>
</gene>
<organism evidence="1 2">
    <name type="scientific">Mycena metata</name>
    <dbReference type="NCBI Taxonomy" id="1033252"/>
    <lineage>
        <taxon>Eukaryota</taxon>
        <taxon>Fungi</taxon>
        <taxon>Dikarya</taxon>
        <taxon>Basidiomycota</taxon>
        <taxon>Agaricomycotina</taxon>
        <taxon>Agaricomycetes</taxon>
        <taxon>Agaricomycetidae</taxon>
        <taxon>Agaricales</taxon>
        <taxon>Marasmiineae</taxon>
        <taxon>Mycenaceae</taxon>
        <taxon>Mycena</taxon>
    </lineage>
</organism>
<dbReference type="AlphaFoldDB" id="A0AAD7K453"/>
<sequence>MRAITFADPPLTRAGRCAVANCPPAACVPRGSFTSRFVRPPATRRAETLRSQHLRLISVCWVYLLALLAAHDTASQHTDTEVDILLCRLERQRLRAQPSLCSSGPPPSACHIRTSRNHRRAQFRLAAVVSHAQSFTSALDSALAPPTALTSCSPPLVAMCTPRVGTIHRRVPSALSFPTTRHPARTDWSNFAPALRATSWASWIINLPVCSVSAQVDRPPPSCVRVDQHGCFDLRPLTIIVLAPLAAPTTCLRSRLSSGLARAPCTLRCFCLSLAAVRSSFLHADLPSFSSGYMPTSAGWGTPRRRRMLHLRHLRPVLGRSLVPCCTTAARAAREHCLALQTPPPPSSVYLLALLLPQTRGAALDFMRRGRRDWHLLNLRPLKFPALLVALAPDSFEFFMHRDLTWLFVNRLFEPIHVSPVSFTAAALLPLWVDPPSWPISPSTSSACPPIGFTPETVSRDVEFPTLESLSTHATAMFDSPPTVWASSTPWLRIRAPAYPHALVLRQTRTLGVEISIRA</sequence>
<name>A0AAD7K453_9AGAR</name>
<comment type="caution">
    <text evidence="1">The sequence shown here is derived from an EMBL/GenBank/DDBJ whole genome shotgun (WGS) entry which is preliminary data.</text>
</comment>
<keyword evidence="2" id="KW-1185">Reference proteome</keyword>
<accession>A0AAD7K453</accession>
<evidence type="ECO:0000313" key="1">
    <source>
        <dbReference type="EMBL" id="KAJ7778119.1"/>
    </source>
</evidence>
<evidence type="ECO:0000313" key="2">
    <source>
        <dbReference type="Proteomes" id="UP001215598"/>
    </source>
</evidence>
<protein>
    <submittedName>
        <fullName evidence="1">Uncharacterized protein</fullName>
    </submittedName>
</protein>
<proteinExistence type="predicted"/>
<dbReference type="EMBL" id="JARKIB010000007">
    <property type="protein sequence ID" value="KAJ7778119.1"/>
    <property type="molecule type" value="Genomic_DNA"/>
</dbReference>
<reference evidence="1" key="1">
    <citation type="submission" date="2023-03" db="EMBL/GenBank/DDBJ databases">
        <title>Massive genome expansion in bonnet fungi (Mycena s.s.) driven by repeated elements and novel gene families across ecological guilds.</title>
        <authorList>
            <consortium name="Lawrence Berkeley National Laboratory"/>
            <person name="Harder C.B."/>
            <person name="Miyauchi S."/>
            <person name="Viragh M."/>
            <person name="Kuo A."/>
            <person name="Thoen E."/>
            <person name="Andreopoulos B."/>
            <person name="Lu D."/>
            <person name="Skrede I."/>
            <person name="Drula E."/>
            <person name="Henrissat B."/>
            <person name="Morin E."/>
            <person name="Kohler A."/>
            <person name="Barry K."/>
            <person name="LaButti K."/>
            <person name="Morin E."/>
            <person name="Salamov A."/>
            <person name="Lipzen A."/>
            <person name="Mereny Z."/>
            <person name="Hegedus B."/>
            <person name="Baldrian P."/>
            <person name="Stursova M."/>
            <person name="Weitz H."/>
            <person name="Taylor A."/>
            <person name="Grigoriev I.V."/>
            <person name="Nagy L.G."/>
            <person name="Martin F."/>
            <person name="Kauserud H."/>
        </authorList>
    </citation>
    <scope>NUCLEOTIDE SEQUENCE</scope>
    <source>
        <strain evidence="1">CBHHK182m</strain>
    </source>
</reference>
<dbReference type="Proteomes" id="UP001215598">
    <property type="component" value="Unassembled WGS sequence"/>
</dbReference>